<evidence type="ECO:0000256" key="2">
    <source>
        <dbReference type="ARBA" id="ARBA00008017"/>
    </source>
</evidence>
<evidence type="ECO:0000259" key="10">
    <source>
        <dbReference type="Pfam" id="PF21082"/>
    </source>
</evidence>
<feature type="transmembrane region" description="Helical" evidence="7">
    <location>
        <begin position="102"/>
        <end position="121"/>
    </location>
</feature>
<dbReference type="EMBL" id="FUZV01000001">
    <property type="protein sequence ID" value="SKC42278.1"/>
    <property type="molecule type" value="Genomic_DNA"/>
</dbReference>
<dbReference type="InterPro" id="IPR049278">
    <property type="entry name" value="MS_channel_C"/>
</dbReference>
<evidence type="ECO:0000256" key="8">
    <source>
        <dbReference type="SAM" id="SignalP"/>
    </source>
</evidence>
<evidence type="ECO:0000256" key="3">
    <source>
        <dbReference type="ARBA" id="ARBA00022475"/>
    </source>
</evidence>
<reference evidence="11 12" key="1">
    <citation type="submission" date="2017-02" db="EMBL/GenBank/DDBJ databases">
        <authorList>
            <person name="Peterson S.W."/>
        </authorList>
    </citation>
    <scope>NUCLEOTIDE SEQUENCE [LARGE SCALE GENOMIC DNA]</scope>
    <source>
        <strain evidence="11 12">P15</strain>
    </source>
</reference>
<feature type="chain" id="PRO_5012866152" evidence="8">
    <location>
        <begin position="28"/>
        <end position="677"/>
    </location>
</feature>
<dbReference type="GO" id="GO:0005886">
    <property type="term" value="C:plasma membrane"/>
    <property type="evidence" value="ECO:0007669"/>
    <property type="project" value="UniProtKB-SubCell"/>
</dbReference>
<dbReference type="SUPFAM" id="SSF82689">
    <property type="entry name" value="Mechanosensitive channel protein MscS (YggB), C-terminal domain"/>
    <property type="match status" value="1"/>
</dbReference>
<keyword evidence="6 7" id="KW-0472">Membrane</keyword>
<keyword evidence="8" id="KW-0732">Signal</keyword>
<keyword evidence="3" id="KW-1003">Cell membrane</keyword>
<evidence type="ECO:0000256" key="7">
    <source>
        <dbReference type="SAM" id="Phobius"/>
    </source>
</evidence>
<dbReference type="SUPFAM" id="SSF50182">
    <property type="entry name" value="Sm-like ribonucleoproteins"/>
    <property type="match status" value="1"/>
</dbReference>
<feature type="transmembrane region" description="Helical" evidence="7">
    <location>
        <begin position="377"/>
        <end position="402"/>
    </location>
</feature>
<dbReference type="InterPro" id="IPR006685">
    <property type="entry name" value="MscS_channel_2nd"/>
</dbReference>
<evidence type="ECO:0000256" key="1">
    <source>
        <dbReference type="ARBA" id="ARBA00004651"/>
    </source>
</evidence>
<dbReference type="Gene3D" id="3.30.70.100">
    <property type="match status" value="1"/>
</dbReference>
<evidence type="ECO:0000313" key="11">
    <source>
        <dbReference type="EMBL" id="SKC42278.1"/>
    </source>
</evidence>
<feature type="transmembrane region" description="Helical" evidence="7">
    <location>
        <begin position="172"/>
        <end position="192"/>
    </location>
</feature>
<feature type="transmembrane region" description="Helical" evidence="7">
    <location>
        <begin position="331"/>
        <end position="356"/>
    </location>
</feature>
<dbReference type="SUPFAM" id="SSF82861">
    <property type="entry name" value="Mechanosensitive channel protein MscS (YggB), transmembrane region"/>
    <property type="match status" value="1"/>
</dbReference>
<evidence type="ECO:0000256" key="6">
    <source>
        <dbReference type="ARBA" id="ARBA00023136"/>
    </source>
</evidence>
<dbReference type="InterPro" id="IPR052702">
    <property type="entry name" value="MscS-like_channel"/>
</dbReference>
<accession>A0A1T5ITI0</accession>
<feature type="transmembrane region" description="Helical" evidence="7">
    <location>
        <begin position="142"/>
        <end position="160"/>
    </location>
</feature>
<name>A0A1T5ITI0_9GAMM</name>
<evidence type="ECO:0000256" key="5">
    <source>
        <dbReference type="ARBA" id="ARBA00022989"/>
    </source>
</evidence>
<dbReference type="PANTHER" id="PTHR30347:SF9">
    <property type="entry name" value="MINICONDUCTANCE MECHANOSENSITIVE CHANNEL MSCM"/>
    <property type="match status" value="1"/>
</dbReference>
<comment type="similarity">
    <text evidence="2">Belongs to the MscS (TC 1.A.23) family.</text>
</comment>
<dbReference type="GO" id="GO:0008381">
    <property type="term" value="F:mechanosensitive monoatomic ion channel activity"/>
    <property type="evidence" value="ECO:0007669"/>
    <property type="project" value="UniProtKB-ARBA"/>
</dbReference>
<dbReference type="AlphaFoldDB" id="A0A1T5ITI0"/>
<dbReference type="RefSeq" id="WP_176140748.1">
    <property type="nucleotide sequence ID" value="NZ_BMCL01000003.1"/>
</dbReference>
<dbReference type="Pfam" id="PF21082">
    <property type="entry name" value="MS_channel_3rd"/>
    <property type="match status" value="1"/>
</dbReference>
<organism evidence="11 12">
    <name type="scientific">Pseudoxanthomonas indica</name>
    <dbReference type="NCBI Taxonomy" id="428993"/>
    <lineage>
        <taxon>Bacteria</taxon>
        <taxon>Pseudomonadati</taxon>
        <taxon>Pseudomonadota</taxon>
        <taxon>Gammaproteobacteria</taxon>
        <taxon>Lysobacterales</taxon>
        <taxon>Lysobacteraceae</taxon>
        <taxon>Pseudoxanthomonas</taxon>
    </lineage>
</organism>
<feature type="transmembrane region" description="Helical" evidence="7">
    <location>
        <begin position="502"/>
        <end position="529"/>
    </location>
</feature>
<keyword evidence="12" id="KW-1185">Reference proteome</keyword>
<feature type="transmembrane region" description="Helical" evidence="7">
    <location>
        <begin position="250"/>
        <end position="275"/>
    </location>
</feature>
<dbReference type="Gene3D" id="2.30.30.60">
    <property type="match status" value="1"/>
</dbReference>
<evidence type="ECO:0000313" key="12">
    <source>
        <dbReference type="Proteomes" id="UP000190341"/>
    </source>
</evidence>
<feature type="transmembrane region" description="Helical" evidence="7">
    <location>
        <begin position="296"/>
        <end position="319"/>
    </location>
</feature>
<dbReference type="Proteomes" id="UP000190341">
    <property type="component" value="Unassembled WGS sequence"/>
</dbReference>
<feature type="domain" description="Mechanosensitive ion channel MscS" evidence="9">
    <location>
        <begin position="518"/>
        <end position="582"/>
    </location>
</feature>
<dbReference type="STRING" id="428993.SAMN06296058_0213"/>
<dbReference type="PANTHER" id="PTHR30347">
    <property type="entry name" value="POTASSIUM CHANNEL RELATED"/>
    <property type="match status" value="1"/>
</dbReference>
<feature type="domain" description="Mechanosensitive ion channel MscS C-terminal" evidence="10">
    <location>
        <begin position="600"/>
        <end position="674"/>
    </location>
</feature>
<protein>
    <submittedName>
        <fullName evidence="11">Mechanosensitive ion channel</fullName>
    </submittedName>
</protein>
<dbReference type="InterPro" id="IPR010920">
    <property type="entry name" value="LSM_dom_sf"/>
</dbReference>
<dbReference type="InterPro" id="IPR011014">
    <property type="entry name" value="MscS_channel_TM-2"/>
</dbReference>
<dbReference type="Gene3D" id="1.10.287.1260">
    <property type="match status" value="1"/>
</dbReference>
<sequence>MTPSVPRHRLRSRLFCLLLMCALPAVAAAASAAPEVTEADDTPTTREVIEQVSERESAPLYSRRLWSAASRDWQRSAPRVQAGLHAFWQALRDPFAHGGARVWIGLIAALLFWCGAVWAVPRLTARLRPRLPEGRVRRSLPALLNVVGVTLVSSLAITGIEQALQWGGAADAQALAILQPLLAMVVFAAFMISLGRNVLSCNDGGWRLPNIPDEVAASMRHVPQMLAIAVAVATGLEIVSQRFLTTQGSASALASAALTLFLCTVMASVWSRLALALRNDVAEQSDTQRVDERHLFVLRAVVLVGWGLIIASVLATLLGYFAAGSFLIKQTLWGCVVLVFVYLLATASGDVIDAYLRGNGPAGIRLSRRLGLEPRKVDQIGALVYGAVRLLLIIGALLLLAAPYGLGPAELFGRLHPRTAMIAIGQLRFGPADVVKALLVFLAVMLATRLFGRWFSRRYLPTTRLDPGMRSSLASVAGYVGVVVAISMALAAMGIGLEKITWIASALTVGIGFGLQAIVQNFISGLILLAERPVRVGDWVVVGDAEGDVRRINVRATEITTADRTTVLVPNSELITKVVRNRTLTRSEGLVKILLPLPAATTDIEKTFAIIREIIAANADVLKRPEPAVMVEEVRDNGKVFINVSVYVEGPRRVANVRSALLYEILRRLPAEGVPLA</sequence>
<feature type="transmembrane region" description="Helical" evidence="7">
    <location>
        <begin position="225"/>
        <end position="244"/>
    </location>
</feature>
<feature type="transmembrane region" description="Helical" evidence="7">
    <location>
        <begin position="434"/>
        <end position="452"/>
    </location>
</feature>
<evidence type="ECO:0000259" key="9">
    <source>
        <dbReference type="Pfam" id="PF00924"/>
    </source>
</evidence>
<evidence type="ECO:0000256" key="4">
    <source>
        <dbReference type="ARBA" id="ARBA00022692"/>
    </source>
</evidence>
<dbReference type="InterPro" id="IPR011066">
    <property type="entry name" value="MscS_channel_C_sf"/>
</dbReference>
<keyword evidence="5 7" id="KW-1133">Transmembrane helix</keyword>
<feature type="transmembrane region" description="Helical" evidence="7">
    <location>
        <begin position="473"/>
        <end position="496"/>
    </location>
</feature>
<feature type="signal peptide" evidence="8">
    <location>
        <begin position="1"/>
        <end position="27"/>
    </location>
</feature>
<gene>
    <name evidence="11" type="ORF">SAMN06296058_0213</name>
</gene>
<comment type="subcellular location">
    <subcellularLocation>
        <location evidence="1">Cell membrane</location>
        <topology evidence="1">Multi-pass membrane protein</topology>
    </subcellularLocation>
</comment>
<proteinExistence type="inferred from homology"/>
<keyword evidence="4 7" id="KW-0812">Transmembrane</keyword>
<dbReference type="Pfam" id="PF00924">
    <property type="entry name" value="MS_channel_2nd"/>
    <property type="match status" value="1"/>
</dbReference>
<dbReference type="InterPro" id="IPR023408">
    <property type="entry name" value="MscS_beta-dom_sf"/>
</dbReference>